<evidence type="ECO:0000256" key="6">
    <source>
        <dbReference type="HAMAP-Rule" id="MF_02040"/>
    </source>
</evidence>
<dbReference type="InterPro" id="IPR000808">
    <property type="entry name" value="Mrp-like_CS"/>
</dbReference>
<protein>
    <recommendedName>
        <fullName evidence="6">Iron-sulfur cluster carrier protein</fullName>
    </recommendedName>
</protein>
<keyword evidence="6" id="KW-0378">Hydrolase</keyword>
<comment type="subunit">
    <text evidence="6">Homodimer.</text>
</comment>
<evidence type="ECO:0000256" key="2">
    <source>
        <dbReference type="ARBA" id="ARBA00022741"/>
    </source>
</evidence>
<accession>A0ABV3Y2Q3</accession>
<comment type="caution">
    <text evidence="7">The sequence shown here is derived from an EMBL/GenBank/DDBJ whole genome shotgun (WGS) entry which is preliminary data.</text>
</comment>
<evidence type="ECO:0000313" key="8">
    <source>
        <dbReference type="Proteomes" id="UP001560267"/>
    </source>
</evidence>
<evidence type="ECO:0000256" key="4">
    <source>
        <dbReference type="ARBA" id="ARBA00023004"/>
    </source>
</evidence>
<dbReference type="InterPro" id="IPR044304">
    <property type="entry name" value="NUBPL-like"/>
</dbReference>
<keyword evidence="1 6" id="KW-0479">Metal-binding</keyword>
<evidence type="ECO:0000313" key="7">
    <source>
        <dbReference type="EMBL" id="MEX6429841.1"/>
    </source>
</evidence>
<dbReference type="InterPro" id="IPR027417">
    <property type="entry name" value="P-loop_NTPase"/>
</dbReference>
<dbReference type="GO" id="GO:0005524">
    <property type="term" value="F:ATP binding"/>
    <property type="evidence" value="ECO:0007669"/>
    <property type="project" value="UniProtKB-KW"/>
</dbReference>
<comment type="similarity">
    <text evidence="6">Belongs to the Mrp/NBP35 ATP-binding proteins family.</text>
</comment>
<reference evidence="7 8" key="1">
    <citation type="submission" date="2024-07" db="EMBL/GenBank/DDBJ databases">
        <title>Draft Genome Sequence of Ferrimicrobium acidiphilum Strain YE2023, Isolated from a Pulp of Bioleach Reactor.</title>
        <authorList>
            <person name="Elkina Y.A."/>
            <person name="Bulaeva A.G."/>
            <person name="Beletsky A.V."/>
            <person name="Mardanov A.V."/>
        </authorList>
    </citation>
    <scope>NUCLEOTIDE SEQUENCE [LARGE SCALE GENOMIC DNA]</scope>
    <source>
        <strain evidence="7 8">YE2023</strain>
    </source>
</reference>
<dbReference type="Proteomes" id="UP001560267">
    <property type="component" value="Unassembled WGS sequence"/>
</dbReference>
<sequence length="371" mass="39622">MAKDVVDQVVERLRALVDDEVGVSYGELGLVGPVTSKLRRLSATLHYVGGAPEVTEQLQAQVDAAVADLGNVVVELVPLDPAGQAELRERLMTPLMREARSSRTPVFSLPGAKTRVIGVSSGKGGVGKSSVTANVATELARRGQRVGVLDADVYGFSIPKLLGLRSMPRVIDDLILPPKAFGVKVISLGFFVEEDTPVIWRGPMLHKTIEQFLVDVLWGELDYLLVDMPPGTGDVALSLQQFLPRSEIFVVTTPQSAAVRVAQRSALAAKKLKLPVRGVIENMSAFVTPNGERYAIFGSGGGQSLANELGVELLGEIPLTMALREGGDGGTPVVVGTPDDLASESVRTLVDKLESLGPVRRYRSDLKVQAK</sequence>
<comment type="function">
    <text evidence="6">Binds and transfers iron-sulfur (Fe-S) clusters to target apoproteins. Can hydrolyze ATP.</text>
</comment>
<evidence type="ECO:0000256" key="1">
    <source>
        <dbReference type="ARBA" id="ARBA00022723"/>
    </source>
</evidence>
<dbReference type="InterPro" id="IPR033756">
    <property type="entry name" value="YlxH/NBP35"/>
</dbReference>
<dbReference type="SUPFAM" id="SSF52540">
    <property type="entry name" value="P-loop containing nucleoside triphosphate hydrolases"/>
    <property type="match status" value="1"/>
</dbReference>
<dbReference type="Gene3D" id="3.40.50.300">
    <property type="entry name" value="P-loop containing nucleotide triphosphate hydrolases"/>
    <property type="match status" value="1"/>
</dbReference>
<dbReference type="EMBL" id="JBFSHR010000027">
    <property type="protein sequence ID" value="MEX6429841.1"/>
    <property type="molecule type" value="Genomic_DNA"/>
</dbReference>
<dbReference type="CDD" id="cd02037">
    <property type="entry name" value="Mrp_NBP35"/>
    <property type="match status" value="1"/>
</dbReference>
<keyword evidence="5 6" id="KW-0411">Iron-sulfur</keyword>
<dbReference type="PANTHER" id="PTHR42961">
    <property type="entry name" value="IRON-SULFUR PROTEIN NUBPL"/>
    <property type="match status" value="1"/>
</dbReference>
<organism evidence="7 8">
    <name type="scientific">Ferrimicrobium acidiphilum</name>
    <dbReference type="NCBI Taxonomy" id="121039"/>
    <lineage>
        <taxon>Bacteria</taxon>
        <taxon>Bacillati</taxon>
        <taxon>Actinomycetota</taxon>
        <taxon>Acidimicrobiia</taxon>
        <taxon>Acidimicrobiales</taxon>
        <taxon>Acidimicrobiaceae</taxon>
        <taxon>Ferrimicrobium</taxon>
    </lineage>
</organism>
<keyword evidence="2 6" id="KW-0547">Nucleotide-binding</keyword>
<evidence type="ECO:0000256" key="5">
    <source>
        <dbReference type="ARBA" id="ARBA00023014"/>
    </source>
</evidence>
<keyword evidence="4 6" id="KW-0408">Iron</keyword>
<dbReference type="Pfam" id="PF10609">
    <property type="entry name" value="ParA"/>
    <property type="match status" value="1"/>
</dbReference>
<evidence type="ECO:0000256" key="3">
    <source>
        <dbReference type="ARBA" id="ARBA00022840"/>
    </source>
</evidence>
<dbReference type="HAMAP" id="MF_02040">
    <property type="entry name" value="Mrp_NBP35"/>
    <property type="match status" value="1"/>
</dbReference>
<keyword evidence="8" id="KW-1185">Reference proteome</keyword>
<feature type="binding site" evidence="6">
    <location>
        <begin position="122"/>
        <end position="129"/>
    </location>
    <ligand>
        <name>ATP</name>
        <dbReference type="ChEBI" id="CHEBI:30616"/>
    </ligand>
</feature>
<dbReference type="PROSITE" id="PS01215">
    <property type="entry name" value="MRP"/>
    <property type="match status" value="1"/>
</dbReference>
<gene>
    <name evidence="7" type="ORF">AB6A68_08325</name>
</gene>
<proteinExistence type="inferred from homology"/>
<dbReference type="InterPro" id="IPR019591">
    <property type="entry name" value="Mrp/NBP35_ATP-bd"/>
</dbReference>
<dbReference type="RefSeq" id="WP_298404907.1">
    <property type="nucleotide sequence ID" value="NZ_JBFSHR010000027.1"/>
</dbReference>
<keyword evidence="3 6" id="KW-0067">ATP-binding</keyword>
<name>A0ABV3Y2Q3_9ACTN</name>
<dbReference type="PANTHER" id="PTHR42961:SF2">
    <property type="entry name" value="IRON-SULFUR PROTEIN NUBPL"/>
    <property type="match status" value="1"/>
</dbReference>